<name>A0A512RPB7_9BACT</name>
<proteinExistence type="predicted"/>
<dbReference type="RefSeq" id="WP_146865235.1">
    <property type="nucleotide sequence ID" value="NZ_BKAU01000005.1"/>
</dbReference>
<evidence type="ECO:0008006" key="4">
    <source>
        <dbReference type="Google" id="ProtNLM"/>
    </source>
</evidence>
<dbReference type="EMBL" id="BKAU01000005">
    <property type="protein sequence ID" value="GEP97542.1"/>
    <property type="molecule type" value="Genomic_DNA"/>
</dbReference>
<evidence type="ECO:0000313" key="2">
    <source>
        <dbReference type="EMBL" id="GEP97542.1"/>
    </source>
</evidence>
<comment type="caution">
    <text evidence="2">The sequence shown here is derived from an EMBL/GenBank/DDBJ whole genome shotgun (WGS) entry which is preliminary data.</text>
</comment>
<organism evidence="2 3">
    <name type="scientific">Chitinophaga cymbidii</name>
    <dbReference type="NCBI Taxonomy" id="1096750"/>
    <lineage>
        <taxon>Bacteria</taxon>
        <taxon>Pseudomonadati</taxon>
        <taxon>Bacteroidota</taxon>
        <taxon>Chitinophagia</taxon>
        <taxon>Chitinophagales</taxon>
        <taxon>Chitinophagaceae</taxon>
        <taxon>Chitinophaga</taxon>
    </lineage>
</organism>
<dbReference type="Gene3D" id="1.50.10.10">
    <property type="match status" value="1"/>
</dbReference>
<feature type="chain" id="PRO_5021807332" description="Alpha-L-rhamnosidase six-hairpin glycosidase domain-containing protein" evidence="1">
    <location>
        <begin position="21"/>
        <end position="923"/>
    </location>
</feature>
<keyword evidence="3" id="KW-1185">Reference proteome</keyword>
<gene>
    <name evidence="2" type="ORF">CCY01nite_38020</name>
</gene>
<feature type="signal peptide" evidence="1">
    <location>
        <begin position="1"/>
        <end position="20"/>
    </location>
</feature>
<protein>
    <recommendedName>
        <fullName evidence="4">Alpha-L-rhamnosidase six-hairpin glycosidase domain-containing protein</fullName>
    </recommendedName>
</protein>
<dbReference type="OrthoDB" id="603279at2"/>
<dbReference type="Proteomes" id="UP000321436">
    <property type="component" value="Unassembled WGS sequence"/>
</dbReference>
<sequence>MKIRAHYLIWSLLLPQLAAAQAEERLSVRIALGHTAPERQTRTVTLKAGTPGLEITTVTGAGIEQDDQAGTESLLHVGKGDVDVLAADIKWPRPSAPLRELASHRDRYSVKNDAMWGYLMEHGTAGQAERLRNDPWNKPDGPLLVIQLDHEGTQGFAVSLEQLIRHRAMWLPEHDIFITLANRLVSFKKHLASLKGKRVLDEVAQQPDASLEKFRDAWEDFGNPLEWKASWQTEWIDTKGHLTVMAPAHGAIYKFAVDRYGNVRPDFASPHKFRLDLQWQESKWKKQAIWNGLPVILTQLEKNGQQAEITQFVSPLAEPSTVVRGYLPGVMLTKVKLSGKSGPVQFGLSMATPADSQLHVVRVKNDWVVTGKRGNILLLLQTGPGLTVSAESGATAKLIISGDLPEGQSLEFIAKLPSPDVKEAGPLSGLDFAAAKQQTVNYWEQWLSRGAQFKVPEESINNLYRASLWHSLVLPRHTIGTDNAPHMDLPYANTAYGQKDADWPINQAVYVDYMIYGLRGYDSVAQDEMKAMFKSQQQKDGRIGGFANWGVYSPGQLYAIAQNYLLSANNEYFEELLPDALRTLDWCLAQVAAAKAADSSTGLIRAPLNDLTNAEREWAFTQAYYVAGLELFAEALAAYNHPRAASVAATAAGMKADVVKEFARASVQSPAVQVADGTWVNYVPTDAMTPRRLMDQWYPTDVDCGPLHLSRLGVIEPDSWLTTAMLHDHEDNLFFRNLGAANEPIYVQQSSVYLLRDEPKAAIRSFYSLTACGFSHEQLTSLEHRWAWGQYYGPPSTDGAWFELYRKMLIRETGMDTLLIGQAIPRAWLEDGKKIEVKNAPTYFGPLNMEIASHAARKEIVATVDISARNPPRMLIVRLRHPQGSKIRSVTVNGQDWKDFDTQKEFVLIPASEGKRYTIVTKY</sequence>
<dbReference type="AlphaFoldDB" id="A0A512RPB7"/>
<dbReference type="InterPro" id="IPR012341">
    <property type="entry name" value="6hp_glycosidase-like_sf"/>
</dbReference>
<dbReference type="SUPFAM" id="SSF48208">
    <property type="entry name" value="Six-hairpin glycosidases"/>
    <property type="match status" value="1"/>
</dbReference>
<evidence type="ECO:0000256" key="1">
    <source>
        <dbReference type="SAM" id="SignalP"/>
    </source>
</evidence>
<evidence type="ECO:0000313" key="3">
    <source>
        <dbReference type="Proteomes" id="UP000321436"/>
    </source>
</evidence>
<accession>A0A512RPB7</accession>
<keyword evidence="1" id="KW-0732">Signal</keyword>
<reference evidence="2 3" key="1">
    <citation type="submission" date="2019-07" db="EMBL/GenBank/DDBJ databases">
        <title>Whole genome shotgun sequence of Chitinophaga cymbidii NBRC 109752.</title>
        <authorList>
            <person name="Hosoyama A."/>
            <person name="Uohara A."/>
            <person name="Ohji S."/>
            <person name="Ichikawa N."/>
        </authorList>
    </citation>
    <scope>NUCLEOTIDE SEQUENCE [LARGE SCALE GENOMIC DNA]</scope>
    <source>
        <strain evidence="2 3">NBRC 109752</strain>
    </source>
</reference>
<dbReference type="GO" id="GO:0005975">
    <property type="term" value="P:carbohydrate metabolic process"/>
    <property type="evidence" value="ECO:0007669"/>
    <property type="project" value="InterPro"/>
</dbReference>
<dbReference type="InterPro" id="IPR008928">
    <property type="entry name" value="6-hairpin_glycosidase_sf"/>
</dbReference>